<gene>
    <name evidence="6" type="ORF">Tco_0893078</name>
</gene>
<organism evidence="6 7">
    <name type="scientific">Tanacetum coccineum</name>
    <dbReference type="NCBI Taxonomy" id="301880"/>
    <lineage>
        <taxon>Eukaryota</taxon>
        <taxon>Viridiplantae</taxon>
        <taxon>Streptophyta</taxon>
        <taxon>Embryophyta</taxon>
        <taxon>Tracheophyta</taxon>
        <taxon>Spermatophyta</taxon>
        <taxon>Magnoliopsida</taxon>
        <taxon>eudicotyledons</taxon>
        <taxon>Gunneridae</taxon>
        <taxon>Pentapetalae</taxon>
        <taxon>asterids</taxon>
        <taxon>campanulids</taxon>
        <taxon>Asterales</taxon>
        <taxon>Asteraceae</taxon>
        <taxon>Asteroideae</taxon>
        <taxon>Anthemideae</taxon>
        <taxon>Anthemidinae</taxon>
        <taxon>Tanacetum</taxon>
    </lineage>
</organism>
<evidence type="ECO:0000313" key="6">
    <source>
        <dbReference type="EMBL" id="GJT23141.1"/>
    </source>
</evidence>
<feature type="region of interest" description="Disordered" evidence="3">
    <location>
        <begin position="346"/>
        <end position="370"/>
    </location>
</feature>
<proteinExistence type="predicted"/>
<dbReference type="InterPro" id="IPR043502">
    <property type="entry name" value="DNA/RNA_pol_sf"/>
</dbReference>
<dbReference type="PANTHER" id="PTHR11439">
    <property type="entry name" value="GAG-POL-RELATED RETROTRANSPOSON"/>
    <property type="match status" value="1"/>
</dbReference>
<name>A0ABQ5C7Y7_9ASTR</name>
<accession>A0ABQ5C7Y7</accession>
<feature type="region of interest" description="Disordered" evidence="3">
    <location>
        <begin position="766"/>
        <end position="802"/>
    </location>
</feature>
<feature type="compositionally biased region" description="Polar residues" evidence="3">
    <location>
        <begin position="1636"/>
        <end position="1649"/>
    </location>
</feature>
<protein>
    <submittedName>
        <fullName evidence="6">Ribonuclease H-like domain-containing protein</fullName>
    </submittedName>
</protein>
<feature type="compositionally biased region" description="Pro residues" evidence="3">
    <location>
        <begin position="8"/>
        <end position="17"/>
    </location>
</feature>
<feature type="region of interest" description="Disordered" evidence="3">
    <location>
        <begin position="1"/>
        <end position="27"/>
    </location>
</feature>
<comment type="caution">
    <text evidence="6">The sequence shown here is derived from an EMBL/GenBank/DDBJ whole genome shotgun (WGS) entry which is preliminary data.</text>
</comment>
<evidence type="ECO:0000313" key="7">
    <source>
        <dbReference type="Proteomes" id="UP001151760"/>
    </source>
</evidence>
<keyword evidence="7" id="KW-1185">Reference proteome</keyword>
<feature type="compositionally biased region" description="Polar residues" evidence="3">
    <location>
        <begin position="350"/>
        <end position="359"/>
    </location>
</feature>
<sequence length="1854" mass="209970">MSGSQDEIPPPQPPSPSQTPKQQTPHTISTIKLPILKKGEYNIWAMKMEHYLAYTDYPIWEVIENGNGPVSITTDTQGQIKIRWKLTNQSKMRWYILKQLILKDSIAIKTQRGLHKGYDRFQSLLSQLEIHRAGVSTKDANQKFLRSLPSAWSQVSLIMRTKPGVDNLSLDDLRRRDAWNSGNKDRRRSGKQEDSKALVTIDEEAQAQKKRYDGILSYENEVLQSVFMNKESELEKQPLYDRFVTVGGMHVVPPLMTGNYMPTGPNIEEDYSQFTYGSNQTQPSESETSEIDTCKSNISSEPPELVSEPVVNESNIECQPKVWSDAPIIEEYESDSEDEYVSLPTKEQETPSFANQQVKSPRETVKNHFTHSKNPKVDKKELGYGFTARACFVCGSFSHLIRDCDFHEKRMTKQAELNNSMRMKSSQREIRPIWNNVQRVNHQNQFVPTAVLTRTGKIPVNTARASGTKNVSTARHSFNRQAVLTSAAMKVNTVKPIVNRVRPTTVFHKTHSPFSKPFNKTTTLRTNFSKQKVNTAKLNAVSAVGGKRETAVKPSAGCNWRPKRHHYWQNDYPHRALQNKGIVDSGCSRHMTGNKAYLAEYQDFNGGPVAFGGYITGKSKIKTEKLDFEDVCFVKELQHFNLFSVSQMCDKKNKVLFTDSECLVLSPEFKLPDENQVLLRIPRQNNMYSFNLENIVPSGEKDAVMHLTKHLDLKTMKKPVDKEDQVFLDELERLKRQEKDANDAAEALRKEFAQQTEDLLLQAGAAKPSSTNIVNTASTPVSTASTDNDLPNPDQDDSEIPALEDIYKTPTDGIFTNSSYDDEGAVADFTNLETVVNVSPIPTSRINSFHPSTLILGDPKSAVQTRSKVTKSSGAHAFVSYVQKQRRNNHKDFQHCLFACFLSQNEPKKISEALEDESWVDAMQEELLQFKIQKVWILVDLPYGKKAIGTKWVYRNKKDERGVVVRNKARLVAQGHRQEEGIDYDEVFAPVARIEAIRIFLAFASYMGFIVYQMDVKSAFLYGKIDEEVYVSQPPGFLDPKYPQKVYKVVKALYGLHQAPRAWYATLSTFLLKNGYRRGTIDKTLFLKKDKHDIILVQVYVDDIIFGSTKKSWCDEFEALMKSRFQMISMGELTFFLGLQVKQKVDGIFINQDKYVAEILKKFDFVNVKTASTPIETQKPLVKDEEASDVDVHLYRSMIGSLMYLTASRPDIMFVVCACSRFQVTQKSSHLSAVKRIFRYLKGEPKLSLWYPRVSSFNLESYSDSDYAGANLDRKSTIGEAEYVAAASCCGQVLWIQNQMLDYGFNFMNTKIYIDNESTICIVKNPVYHSKTKHIAIRHHFIRDAYEKKLIQVLKIHTDDNVADLLTKAFDVSRESLRRVFDGTEALMLPTLFILWLATVSTDSAKLVPLGKVCTAIETLKKNTAKALISLSTTITLSNTMVVLESCPKHNMVAYLEKTDGNAEFHDIIDFLTRSSIHHALTVSPVVSTTFVEQFWTSAKSKIINNVRHITAKVAGKPVSISEASIRSDLLFDDANGIDSLPNQAIFDAIQLMGVNISHGKPPLFASMLVQPTADEGASSERPSEAQPTPSPIHTSEVPLVPQTDPSPIHTSEVPLVPQTNPSPTHTSEVPVEPQTDPSSRTSPFTTIPDSIPESSRWILRSIQSSDKSLSGNEGEMTLQSVYDLCLSLCAQVSDQAKEIQYLKQRLARKRSSKKQWVYRESVSKQGRNFAKGEPSVHKDPSWQETYFLAMQKANHCGYFYYKGRICCCCKLLWASFVDSKSNVLDLWDQFLNIKIYIDNESTIYIVKNPVYHSKTKHIAIRHHFIRDAYEKKLIQVLKIHTDDSIADLLNQGI</sequence>
<keyword evidence="1" id="KW-0064">Aspartyl protease</keyword>
<feature type="coiled-coil region" evidence="2">
    <location>
        <begin position="728"/>
        <end position="758"/>
    </location>
</feature>
<feature type="domain" description="Reverse transcriptase Ty1/copia-type" evidence="4">
    <location>
        <begin position="934"/>
        <end position="1176"/>
    </location>
</feature>
<evidence type="ECO:0000256" key="3">
    <source>
        <dbReference type="SAM" id="MobiDB-lite"/>
    </source>
</evidence>
<dbReference type="EMBL" id="BQNB010014030">
    <property type="protein sequence ID" value="GJT23141.1"/>
    <property type="molecule type" value="Genomic_DNA"/>
</dbReference>
<evidence type="ECO:0000259" key="4">
    <source>
        <dbReference type="Pfam" id="PF07727"/>
    </source>
</evidence>
<evidence type="ECO:0000256" key="1">
    <source>
        <dbReference type="ARBA" id="ARBA00022750"/>
    </source>
</evidence>
<evidence type="ECO:0000259" key="5">
    <source>
        <dbReference type="Pfam" id="PF22936"/>
    </source>
</evidence>
<dbReference type="SUPFAM" id="SSF56672">
    <property type="entry name" value="DNA/RNA polymerases"/>
    <property type="match status" value="1"/>
</dbReference>
<keyword evidence="2" id="KW-0175">Coiled coil</keyword>
<feature type="compositionally biased region" description="Polar residues" evidence="3">
    <location>
        <begin position="768"/>
        <end position="789"/>
    </location>
</feature>
<evidence type="ECO:0000256" key="2">
    <source>
        <dbReference type="SAM" id="Coils"/>
    </source>
</evidence>
<dbReference type="InterPro" id="IPR013103">
    <property type="entry name" value="RVT_2"/>
</dbReference>
<keyword evidence="1" id="KW-0645">Protease</keyword>
<dbReference type="PANTHER" id="PTHR11439:SF495">
    <property type="entry name" value="REVERSE TRANSCRIPTASE, RNA-DEPENDENT DNA POLYMERASE-RELATED"/>
    <property type="match status" value="1"/>
</dbReference>
<feature type="domain" description="Retrovirus-related Pol polyprotein from transposon TNT 1-94-like beta-barrel" evidence="5">
    <location>
        <begin position="582"/>
        <end position="651"/>
    </location>
</feature>
<feature type="compositionally biased region" description="Polar residues" evidence="3">
    <location>
        <begin position="1618"/>
        <end position="1628"/>
    </location>
</feature>
<keyword evidence="1" id="KW-0378">Hydrolase</keyword>
<dbReference type="InterPro" id="IPR054722">
    <property type="entry name" value="PolX-like_BBD"/>
</dbReference>
<reference evidence="6" key="2">
    <citation type="submission" date="2022-01" db="EMBL/GenBank/DDBJ databases">
        <authorList>
            <person name="Yamashiro T."/>
            <person name="Shiraishi A."/>
            <person name="Satake H."/>
            <person name="Nakayama K."/>
        </authorList>
    </citation>
    <scope>NUCLEOTIDE SEQUENCE</scope>
</reference>
<dbReference type="CDD" id="cd09272">
    <property type="entry name" value="RNase_HI_RT_Ty1"/>
    <property type="match status" value="2"/>
</dbReference>
<dbReference type="Proteomes" id="UP001151760">
    <property type="component" value="Unassembled WGS sequence"/>
</dbReference>
<dbReference type="Pfam" id="PF07727">
    <property type="entry name" value="RVT_2"/>
    <property type="match status" value="1"/>
</dbReference>
<reference evidence="6" key="1">
    <citation type="journal article" date="2022" name="Int. J. Mol. Sci.">
        <title>Draft Genome of Tanacetum Coccineum: Genomic Comparison of Closely Related Tanacetum-Family Plants.</title>
        <authorList>
            <person name="Yamashiro T."/>
            <person name="Shiraishi A."/>
            <person name="Nakayama K."/>
            <person name="Satake H."/>
        </authorList>
    </citation>
    <scope>NUCLEOTIDE SEQUENCE</scope>
</reference>
<dbReference type="Pfam" id="PF22936">
    <property type="entry name" value="Pol_BBD"/>
    <property type="match status" value="1"/>
</dbReference>
<feature type="region of interest" description="Disordered" evidence="3">
    <location>
        <begin position="1573"/>
        <end position="1651"/>
    </location>
</feature>